<dbReference type="STRING" id="644282.Deba_1199"/>
<accession>E1QFV7</accession>
<dbReference type="Proteomes" id="UP000009047">
    <property type="component" value="Chromosome"/>
</dbReference>
<dbReference type="SUPFAM" id="SSF53850">
    <property type="entry name" value="Periplasmic binding protein-like II"/>
    <property type="match status" value="1"/>
</dbReference>
<dbReference type="KEGG" id="dbr:Deba_1199"/>
<dbReference type="Gene3D" id="3.40.190.10">
    <property type="entry name" value="Periplasmic binding protein-like II"/>
    <property type="match status" value="2"/>
</dbReference>
<dbReference type="HOGENOM" id="CLU_836073_0_0_7"/>
<gene>
    <name evidence="1" type="ordered locus">Deba_1199</name>
</gene>
<dbReference type="RefSeq" id="WP_013258021.1">
    <property type="nucleotide sequence ID" value="NC_014365.1"/>
</dbReference>
<dbReference type="AlphaFoldDB" id="E1QFV7"/>
<reference evidence="1 2" key="1">
    <citation type="journal article" date="2010" name="Stand. Genomic Sci.">
        <title>Complete genome sequence of Desulfarculus baarsii type strain (2st14).</title>
        <authorList>
            <person name="Sun H."/>
            <person name="Spring S."/>
            <person name="Lapidus A."/>
            <person name="Davenport K."/>
            <person name="Del Rio T.G."/>
            <person name="Tice H."/>
            <person name="Nolan M."/>
            <person name="Copeland A."/>
            <person name="Cheng J.F."/>
            <person name="Lucas S."/>
            <person name="Tapia R."/>
            <person name="Goodwin L."/>
            <person name="Pitluck S."/>
            <person name="Ivanova N."/>
            <person name="Pagani I."/>
            <person name="Mavromatis K."/>
            <person name="Ovchinnikova G."/>
            <person name="Pati A."/>
            <person name="Chen A."/>
            <person name="Palaniappan K."/>
            <person name="Hauser L."/>
            <person name="Chang Y.J."/>
            <person name="Jeffries C.D."/>
            <person name="Detter J.C."/>
            <person name="Han C."/>
            <person name="Rohde M."/>
            <person name="Brambilla E."/>
            <person name="Goker M."/>
            <person name="Woyke T."/>
            <person name="Bristow J."/>
            <person name="Eisen J.A."/>
            <person name="Markowitz V."/>
            <person name="Hugenholtz P."/>
            <person name="Kyrpides N.C."/>
            <person name="Klenk H.P."/>
            <person name="Land M."/>
        </authorList>
    </citation>
    <scope>NUCLEOTIDE SEQUENCE [LARGE SCALE GENOMIC DNA]</scope>
    <source>
        <strain evidence="2">ATCC 33931 / DSM 2075 / LMG 7858 / VKM B-1802 / 2st14</strain>
    </source>
</reference>
<protein>
    <submittedName>
        <fullName evidence="1">ABC-type transport system, periplasmic component</fullName>
    </submittedName>
</protein>
<evidence type="ECO:0000313" key="1">
    <source>
        <dbReference type="EMBL" id="ADK84567.1"/>
    </source>
</evidence>
<evidence type="ECO:0000313" key="2">
    <source>
        <dbReference type="Proteomes" id="UP000009047"/>
    </source>
</evidence>
<keyword evidence="2" id="KW-1185">Reference proteome</keyword>
<proteinExistence type="predicted"/>
<organism evidence="1 2">
    <name type="scientific">Desulfarculus baarsii (strain ATCC 33931 / DSM 2075 / LMG 7858 / VKM B-1802 / 2st14)</name>
    <dbReference type="NCBI Taxonomy" id="644282"/>
    <lineage>
        <taxon>Bacteria</taxon>
        <taxon>Pseudomonadati</taxon>
        <taxon>Thermodesulfobacteriota</taxon>
        <taxon>Desulfarculia</taxon>
        <taxon>Desulfarculales</taxon>
        <taxon>Desulfarculaceae</taxon>
        <taxon>Desulfarculus</taxon>
    </lineage>
</organism>
<dbReference type="EMBL" id="CP002085">
    <property type="protein sequence ID" value="ADK84567.1"/>
    <property type="molecule type" value="Genomic_DNA"/>
</dbReference>
<sequence length="338" mass="35930">MRRAVFSVIVILAVGGLGAFYLFSDRAASPTAEQGPDAPPRLVFYTSFGATTPQIPFWGAVKAGWPGGAGLETRLWKDLDDLRGVIMAGRGDIWLGHSEGLAQAALRGAPVCFLAVTGWRKFYFLSADPAAVDLASLATLSQAQNSPLMVTPPDSPAMAILDDVAARGGPRFVTAPHAPRQLALLALRGQARHILAPEPLVSLLLTKAPGLRVVASLEDEHAKLTGGPARLPIAGLAMHGELARRRPELARQLLAAMERVAADLADDPAAGLALLPPEVAGELGPDVLRLSLSRDMIMTRPTAQVRQEVLAYLRLVMSPADRQRLDQLPEGFWGPPAP</sequence>
<name>E1QFV7_DESB2</name>
<dbReference type="eggNOG" id="COG0715">
    <property type="taxonomic scope" value="Bacteria"/>
</dbReference>